<dbReference type="PROSITE" id="PS00028">
    <property type="entry name" value="ZINC_FINGER_C2H2_1"/>
    <property type="match status" value="1"/>
</dbReference>
<dbReference type="Gene3D" id="3.60.10.10">
    <property type="entry name" value="Endonuclease/exonuclease/phosphatase"/>
    <property type="match status" value="1"/>
</dbReference>
<feature type="region of interest" description="Disordered" evidence="2">
    <location>
        <begin position="107"/>
        <end position="194"/>
    </location>
</feature>
<dbReference type="EMBL" id="LSRX01001040">
    <property type="protein sequence ID" value="OLP84475.1"/>
    <property type="molecule type" value="Genomic_DNA"/>
</dbReference>
<dbReference type="SUPFAM" id="SSF53098">
    <property type="entry name" value="Ribonuclease H-like"/>
    <property type="match status" value="1"/>
</dbReference>
<feature type="compositionally biased region" description="Pro residues" evidence="2">
    <location>
        <begin position="790"/>
        <end position="802"/>
    </location>
</feature>
<dbReference type="SUPFAM" id="SSF56219">
    <property type="entry name" value="DNase I-like"/>
    <property type="match status" value="1"/>
</dbReference>
<evidence type="ECO:0000313" key="6">
    <source>
        <dbReference type="Proteomes" id="UP000186817"/>
    </source>
</evidence>
<keyword evidence="6" id="KW-1185">Reference proteome</keyword>
<evidence type="ECO:0000256" key="3">
    <source>
        <dbReference type="SAM" id="Phobius"/>
    </source>
</evidence>
<keyword evidence="3" id="KW-1133">Transmembrane helix</keyword>
<proteinExistence type="predicted"/>
<dbReference type="OrthoDB" id="10283520at2759"/>
<evidence type="ECO:0000256" key="2">
    <source>
        <dbReference type="SAM" id="MobiDB-lite"/>
    </source>
</evidence>
<feature type="region of interest" description="Disordered" evidence="2">
    <location>
        <begin position="758"/>
        <end position="820"/>
    </location>
</feature>
<feature type="compositionally biased region" description="Pro residues" evidence="2">
    <location>
        <begin position="114"/>
        <end position="124"/>
    </location>
</feature>
<organism evidence="5 6">
    <name type="scientific">Symbiodinium microadriaticum</name>
    <name type="common">Dinoflagellate</name>
    <name type="synonym">Zooxanthella microadriatica</name>
    <dbReference type="NCBI Taxonomy" id="2951"/>
    <lineage>
        <taxon>Eukaryota</taxon>
        <taxon>Sar</taxon>
        <taxon>Alveolata</taxon>
        <taxon>Dinophyceae</taxon>
        <taxon>Suessiales</taxon>
        <taxon>Symbiodiniaceae</taxon>
        <taxon>Symbiodinium</taxon>
    </lineage>
</organism>
<feature type="domain" description="C2H2-type" evidence="4">
    <location>
        <begin position="3801"/>
        <end position="3822"/>
    </location>
</feature>
<name>A0A1Q9CNK0_SYMMI</name>
<evidence type="ECO:0000259" key="4">
    <source>
        <dbReference type="PROSITE" id="PS00028"/>
    </source>
</evidence>
<dbReference type="PANTHER" id="PTHR47027">
    <property type="entry name" value="REVERSE TRANSCRIPTASE DOMAIN-CONTAINING PROTEIN"/>
    <property type="match status" value="1"/>
</dbReference>
<accession>A0A1Q9CNK0</accession>
<dbReference type="InterPro" id="IPR013087">
    <property type="entry name" value="Znf_C2H2_type"/>
</dbReference>
<evidence type="ECO:0000256" key="1">
    <source>
        <dbReference type="SAM" id="Coils"/>
    </source>
</evidence>
<feature type="coiled-coil region" evidence="1">
    <location>
        <begin position="2"/>
        <end position="29"/>
    </location>
</feature>
<keyword evidence="3" id="KW-0812">Transmembrane</keyword>
<feature type="region of interest" description="Disordered" evidence="2">
    <location>
        <begin position="1672"/>
        <end position="1725"/>
    </location>
</feature>
<feature type="compositionally biased region" description="Basic residues" evidence="2">
    <location>
        <begin position="174"/>
        <end position="184"/>
    </location>
</feature>
<dbReference type="InterPro" id="IPR036691">
    <property type="entry name" value="Endo/exonu/phosph_ase_sf"/>
</dbReference>
<sequence length="4132" mass="448168">MKNAFNAQKKQFDQDIKRMEKDLEAAHSAGQQAIADFTTEVQELMSGTRSAPQADASERAWDDLIGGPDMEVEPAGYYAEALALAGRAGRRMSGLEANMIRLQQEANLAASRAPPAPGPPPGLNPEPVRAAPPSMPPPVPPPEVYAAEAHRDPYLTSPSTRAPPGGSPAVTRSRTPRHSSRPRSHPYGQAEIPSDADLEARLWARRAAPDAPAGFMQEHGASGPGNGGALPSAGAGIALRPFGRPLAPEGRNLLAGARIEEDDDEDLAEDWESWLEGTFSVGSVEFHVVSAAFYQEYRGKGITTARCKRHWRPFSPVGRFVSLALGTGSFYPIHCPAGVLLSSSWYVCGVQAAGTDPDPPDELVDGGDARAEPDWEARQAAMRARYEASQSFLGPCVSDEVGAHFVEPERPAPFVDRAALAPFAEEATQAIVAGGWLGVYIFAPNYHTLLGAVRIASSSPEIEVVDLVSSLTHEQWSDWPRRIAPLSCQPTLKSASFMTYPAVIEEYGLRAILVDLTQLDGSRFAISVRAGCDIPALLRAADLELEPREVRVLLAGDPDPWPPDAPLPLAHGDVVFVVPPATTFQPGHTLGEILTSPHDWEDATCLSPPYPTSGFLVHSEGFFWFADLALYPGVSSDDIARRILNADLPVSRLHIANSLRHYDLHGHECRGLMFVSDEAEEVDGDATQGEPIRNVFFDLRPLGFGLQIVQTYRAVWTRQNIFDLLHLQEPAGWDIYIDGGAAGFTEVQVGRNSVLTLSGAPVSPSRAESAESESGHEDDVDLDSDEETQSPPPDESAPPPAAPERDRSRSPPSGASRTLFDGVPMSEAQLDAVLVWHFSILGTAICCRAFVRSVRCCNIVHLVLLATLCQSGLKATAAHIPRDGLVGEDCSAHADLAEVVSAPVCHRFACSDAALPSPVTTFVADATATPQQGVCHVDLPFEAHFLVLQPGFCHKHIVLREPLPARKECVFQRLALAVNGESAPLVGIPTNPQLGRNFASVILVPSWVPGSLRLAIVFDFSQMGGPVYASLAWGPITFRDLVHAARAQGLDDWVVFLDDVPFALDDSFSRRVPMGTVFCFVRRGQSPVWGPTFDEAFSCFHGWDCCPPASALQPHRPSWLLLYEGITRRLEHAGQPDSRLLDLAREHTYRRAAHVSFGCPAIAALASSFLHHGRGVCGLLAAVPRAEDIDPGVRLGAFVFLDARLVDAGVTFRFVAAGCRSIDEIAGPLRIRVPDGCLTVFLRHGTACTATIVRHGDSLQLGFLPLPLVRSPSGLFTLPRFRSHRGADPPDLTVHRDGQVSLTHQEHLQLLFRPFGEGQIPAGAPPELDRQDPEEDVDMAVAPSFIHAMFLVLTPDYSPDVVVVYLRAPCTVEDAFDEIEDVRDADRRRLFSWLTPAQPQPADEYAVVVAVPAWSDAVVLVFDLRQVNGTLFAACGQGDMSREELLVAAGLGAAYFADVFVGISQWALMPEQHAWLWTGTTITIVPPEAHTVVGEALEERLLSPEGWDATAPLPCIPGPAFCLLTDEGISRFPLDRTRQAQVRHDVASFLRYEVGRLTMRGAVPRPQDHCLRGMINSALVVATQAIPRPVQRPSGYRVVVFDLRPILSGVSWEIVRTDFLPFRELLERFGAACPAGFALGVRGGLLEWRNGVAGIRITEAQRLFLSFDPERAEDPALPQEDDEQAPHSEDGDVADTDGSDSQGSSSPRSRSPRQRSPRRADSVESASEVDAVSALTVRLCFACPSKPVPSVCSAFGRPARLALVCAYFSVSESKLLIEPGLSADGTDPIEGVRSFALQIGLPWRYVPADDVLRLPGLATEALSVICAVVLTPDFCPEMLRLEISLPVDVQTLLYVMQEVRDIERAQHLPVIVPVIPQPAAHYAIFVALPAWDPQALVVVLDLTRWDGRVFAVQAPSFASRANLLWLAGLSPLCNAEIYAGVDTYPLGVEATTNLFSGECVFFQTPGDAPPTYSLDELLLSDLTWATEHSHTPPMRGDCYCLVTPRGHYLHTPDASRPWDYRREIAARVGETESSVDMQPALPRVRDCMMEGFQCNTILAVLPRRHVGPDVMRSTASLTAVSCYKLGGFLLTTKVLVASYALVGWTEYPSVALESSLVDRASCPAGTSVSSSSFCAAVLALALALLLIGVIGYFATLQVLYNVKRVSPPGIGPTASHGFPACAFLCLASALPARRPAALVVGSLLFLCVSFQGAQAVQLRHAAGFADSTVPSGLGHEVSCLPSPPRYGIPTPCRGRQSADFLPVATSGSGNASVDAKPIDVEEDEDIRLYLSDTATLLSDCASSSQDWAFLAVTLLDTLLDYFGPNLLTPPVRAPGARPQALVLESLVPEQLTPTVPMRRAEVEVFDLDSRQCQLPCGVSDVRALFSGASFADLPAAPRGLPRPERFACWVQAGTVGRSPAPEEMLVLTSDGSFSEEKQVAGWAVTVSLVPTQSLRLPGQFVGSFGGGMDAFRPAVPEGTLLLDPYIAEVAGLLWAGVAATKLPWHGTVLFRADNTSALAGVQGNANMPDHPVCLLARNLHTALQLGGRCSPCYQHVQGHAGDEANELADALAGFASSSTGLRPPFAFDLAFWCAEHSRRSVWLPHLCAALARPTEFPGLCEDVHSWSRGGGVASQPPEFAMAPFLRDVPSRSQAEGVRSVAFRMVTYNALSLLGGVPPEHPAFAGLHGSTGRVSLLARTLEAKDVALAGLQECRTPQATMTCGAYRRLSSGCDASSCFGVELWLHHRSPIDADSAVVLHAEPTCLIVGASFLGTPVRILVGHAPHRVHPEPVRRAWWSQVSNLCRVFAGAVPWIMLLDANARVGSEVTDFVGGWQADEQDLNGELFHGLLSYLSCWLPATFYQYALGDGGTLYQKRNSSIVRSDYIAVPLEWAAGQCCSWVDPEISSGHMCVDHFAAVLSVHLSVAGSRPRKKAVRINSAAIRDPENAAQIASIVKSTPRPAWSVDVSEHAAIVVDYLYCSLSEQFPASQRKLRAAYFSEQTEALHRAVSTLRHRVRAAKLALRLTSLRCAFQAWVSSTTVFADLFQGPWLWRLQSHFGLYCLLLRRFGLQLRRQCRVDRAAHFDQLANELSHVGAQELHQQVRRVLKPKRYRRAGANPLPLLTKTDGTVCQSFDETVDTWRSHFAALEGGEVVSSSDLVLQCRARQQAFVGSDLLDISDVPSFRCFEKAIRSSAPGKAAGPDLLPPALLRFFSPQVADLLWPLLLKTIFQSAEPAGLKGGALYCIPKGNGQQHTCAGYRGILVQSGIAKAIHRSARPLAVQHWLPFASDCQLGGRKGCSAYMGHFLSRGMMHYARVRGLSCAVMFLDLASAYYGVIRETVVGSGLSDKPIEAIAESLALTAEDLQLLRHYASEEPALQTQDASELLLELGREMHASTWFVLSKDDQVVHTSRGTRPGGALADIVFNVLFSKVLQRRDPEALRDTVPVLPWDGRRSPYPDLEGSSAGEPQALGDVVYADDLATFVVSPTAIALRPALGRVASATLDVLGPHGLRPNYGPKKTAAIIAVNGKGSRGVRRSLFGDLRAKLPVFLEHAGAVRIDLVTHYKHLGSHLSYDGTMLTEIKYRLALGRAAFKEGRQRLFACRRIPIERRAFLFRTYVLSAVMAGAGTWPWLSVTEWQAFSGGIVNLYRQLLCLKAEGGYEVTTSQILFRCGLPSPASLLALARLRFLSQLARYGPDPAWAVLSWYTPFQKALDSSCRWLLQAVQGFSSLLDPAQHWHTWQDLLVNQPGRWKGLLKRAEAWHQEANAMQALMVCSARNLWTQRPLPATVGGLSDCAHACLLCGLAFRTQQAWGAHAHRAHGYLSPAHQCAKGRRCPACGLTLANLTRLRKHFKTSAICLQISQGYVDAPTFPLEFSEGHVQFPATGGVARATLPATQEVICQPLAEALMRLQDADDVQIFEMVRSHIEPLPVLRRTLEQWVVALPDSHLKSSGQDVLLVLYAEHQCSRISGKVTGSSEPLGAFEPVVRPVPVSFPLLDAPVAWIGGLCPRWVDFWGLGSLAPSPLSWPIHPSGSLSGAAAVCCFVPPPPFPCSRVDAPPPCRLRSLRANRVWLGQVLSSIELLLLRVRAGIPVLLRLPVPFSALRPFSEWLVQQAVALAPTPNCFTLEFA</sequence>
<keyword evidence="3" id="KW-0472">Membrane</keyword>
<gene>
    <name evidence="5" type="ORF">AK812_SmicGene34654</name>
</gene>
<feature type="compositionally biased region" description="Low complexity" evidence="2">
    <location>
        <begin position="1699"/>
        <end position="1709"/>
    </location>
</feature>
<dbReference type="PANTHER" id="PTHR47027:SF20">
    <property type="entry name" value="REVERSE TRANSCRIPTASE-LIKE PROTEIN WITH RNA-DIRECTED DNA POLYMERASE DOMAIN"/>
    <property type="match status" value="1"/>
</dbReference>
<dbReference type="InterPro" id="IPR012337">
    <property type="entry name" value="RNaseH-like_sf"/>
</dbReference>
<feature type="compositionally biased region" description="Acidic residues" evidence="2">
    <location>
        <begin position="776"/>
        <end position="788"/>
    </location>
</feature>
<evidence type="ECO:0000313" key="5">
    <source>
        <dbReference type="EMBL" id="OLP84475.1"/>
    </source>
</evidence>
<comment type="caution">
    <text evidence="5">The sequence shown here is derived from an EMBL/GenBank/DDBJ whole genome shotgun (WGS) entry which is preliminary data.</text>
</comment>
<reference evidence="5 6" key="1">
    <citation type="submission" date="2016-02" db="EMBL/GenBank/DDBJ databases">
        <title>Genome analysis of coral dinoflagellate symbionts highlights evolutionary adaptations to a symbiotic lifestyle.</title>
        <authorList>
            <person name="Aranda M."/>
            <person name="Li Y."/>
            <person name="Liew Y.J."/>
            <person name="Baumgarten S."/>
            <person name="Simakov O."/>
            <person name="Wilson M."/>
            <person name="Piel J."/>
            <person name="Ashoor H."/>
            <person name="Bougouffa S."/>
            <person name="Bajic V.B."/>
            <person name="Ryu T."/>
            <person name="Ravasi T."/>
            <person name="Bayer T."/>
            <person name="Micklem G."/>
            <person name="Kim H."/>
            <person name="Bhak J."/>
            <person name="Lajeunesse T.C."/>
            <person name="Voolstra C.R."/>
        </authorList>
    </citation>
    <scope>NUCLEOTIDE SEQUENCE [LARGE SCALE GENOMIC DNA]</scope>
    <source>
        <strain evidence="5 6">CCMP2467</strain>
    </source>
</reference>
<feature type="compositionally biased region" description="Pro residues" evidence="2">
    <location>
        <begin position="133"/>
        <end position="143"/>
    </location>
</feature>
<protein>
    <recommendedName>
        <fullName evidence="4">C2H2-type domain-containing protein</fullName>
    </recommendedName>
</protein>
<dbReference type="Proteomes" id="UP000186817">
    <property type="component" value="Unassembled WGS sequence"/>
</dbReference>
<feature type="transmembrane region" description="Helical" evidence="3">
    <location>
        <begin position="2135"/>
        <end position="2154"/>
    </location>
</feature>
<keyword evidence="1" id="KW-0175">Coiled coil</keyword>